<sequence>YRKPVKAFNETIMYVAVGQLTRFRVGVNKSPLYSAPKYCVGLAPMQSYMFPVITLLFDISFSAAKRVAGVFKWLACGFKCPAQCL</sequence>
<keyword evidence="2" id="KW-1185">Reference proteome</keyword>
<protein>
    <submittedName>
        <fullName evidence="1">Uncharacterized protein</fullName>
    </submittedName>
</protein>
<reference evidence="1" key="2">
    <citation type="submission" date="2023-05" db="EMBL/GenBank/DDBJ databases">
        <authorList>
            <person name="Fouks B."/>
        </authorList>
    </citation>
    <scope>NUCLEOTIDE SEQUENCE</scope>
    <source>
        <strain evidence="1">Stay&amp;Tobe</strain>
        <tissue evidence="1">Testes</tissue>
    </source>
</reference>
<evidence type="ECO:0000313" key="2">
    <source>
        <dbReference type="Proteomes" id="UP001233999"/>
    </source>
</evidence>
<dbReference type="EMBL" id="JASPKZ010009811">
    <property type="protein sequence ID" value="KAJ9575978.1"/>
    <property type="molecule type" value="Genomic_DNA"/>
</dbReference>
<reference evidence="1" key="1">
    <citation type="journal article" date="2023" name="IScience">
        <title>Live-bearing cockroach genome reveals convergent evolutionary mechanisms linked to viviparity in insects and beyond.</title>
        <authorList>
            <person name="Fouks B."/>
            <person name="Harrison M.C."/>
            <person name="Mikhailova A.A."/>
            <person name="Marchal E."/>
            <person name="English S."/>
            <person name="Carruthers M."/>
            <person name="Jennings E.C."/>
            <person name="Chiamaka E.L."/>
            <person name="Frigard R.A."/>
            <person name="Pippel M."/>
            <person name="Attardo G.M."/>
            <person name="Benoit J.B."/>
            <person name="Bornberg-Bauer E."/>
            <person name="Tobe S.S."/>
        </authorList>
    </citation>
    <scope>NUCLEOTIDE SEQUENCE</scope>
    <source>
        <strain evidence="1">Stay&amp;Tobe</strain>
    </source>
</reference>
<accession>A0AAD7Z9K5</accession>
<dbReference type="Proteomes" id="UP001233999">
    <property type="component" value="Unassembled WGS sequence"/>
</dbReference>
<feature type="non-terminal residue" evidence="1">
    <location>
        <position position="85"/>
    </location>
</feature>
<evidence type="ECO:0000313" key="1">
    <source>
        <dbReference type="EMBL" id="KAJ9575978.1"/>
    </source>
</evidence>
<comment type="caution">
    <text evidence="1">The sequence shown here is derived from an EMBL/GenBank/DDBJ whole genome shotgun (WGS) entry which is preliminary data.</text>
</comment>
<dbReference type="AlphaFoldDB" id="A0AAD7Z9K5"/>
<feature type="non-terminal residue" evidence="1">
    <location>
        <position position="1"/>
    </location>
</feature>
<proteinExistence type="predicted"/>
<organism evidence="1 2">
    <name type="scientific">Diploptera punctata</name>
    <name type="common">Pacific beetle cockroach</name>
    <dbReference type="NCBI Taxonomy" id="6984"/>
    <lineage>
        <taxon>Eukaryota</taxon>
        <taxon>Metazoa</taxon>
        <taxon>Ecdysozoa</taxon>
        <taxon>Arthropoda</taxon>
        <taxon>Hexapoda</taxon>
        <taxon>Insecta</taxon>
        <taxon>Pterygota</taxon>
        <taxon>Neoptera</taxon>
        <taxon>Polyneoptera</taxon>
        <taxon>Dictyoptera</taxon>
        <taxon>Blattodea</taxon>
        <taxon>Blaberoidea</taxon>
        <taxon>Blaberidae</taxon>
        <taxon>Diplopterinae</taxon>
        <taxon>Diploptera</taxon>
    </lineage>
</organism>
<gene>
    <name evidence="1" type="ORF">L9F63_007167</name>
</gene>
<name>A0AAD7Z9K5_DIPPU</name>